<feature type="domain" description="TonB-dependent receptor-like beta-barrel" evidence="12">
    <location>
        <begin position="348"/>
        <end position="789"/>
    </location>
</feature>
<evidence type="ECO:0000256" key="7">
    <source>
        <dbReference type="ARBA" id="ARBA00023237"/>
    </source>
</evidence>
<dbReference type="EMBL" id="AEJM01000002">
    <property type="protein sequence ID" value="EGY35251.1"/>
    <property type="molecule type" value="Genomic_DNA"/>
</dbReference>
<evidence type="ECO:0000256" key="6">
    <source>
        <dbReference type="ARBA" id="ARBA00023136"/>
    </source>
</evidence>
<name>G4A5P7_AGGAC</name>
<dbReference type="Gene3D" id="2.170.130.10">
    <property type="entry name" value="TonB-dependent receptor, plug domain"/>
    <property type="match status" value="1"/>
</dbReference>
<dbReference type="PANTHER" id="PTHR30069">
    <property type="entry name" value="TONB-DEPENDENT OUTER MEMBRANE RECEPTOR"/>
    <property type="match status" value="1"/>
</dbReference>
<dbReference type="Pfam" id="PF00593">
    <property type="entry name" value="TonB_dep_Rec_b-barrel"/>
    <property type="match status" value="1"/>
</dbReference>
<keyword evidence="7 8" id="KW-0998">Cell outer membrane</keyword>
<dbReference type="SUPFAM" id="SSF56935">
    <property type="entry name" value="Porins"/>
    <property type="match status" value="1"/>
</dbReference>
<reference evidence="14 15" key="1">
    <citation type="submission" date="2010-10" db="EMBL/GenBank/DDBJ databases">
        <authorList>
            <person name="Chen C."/>
            <person name="Kittichotirat W."/>
            <person name="Asikainen S."/>
            <person name="Bumgarner R."/>
        </authorList>
    </citation>
    <scope>NUCLEOTIDE SEQUENCE [LARGE SCALE GENOMIC DNA]</scope>
    <source>
        <strain evidence="14 15">SC1083</strain>
    </source>
</reference>
<evidence type="ECO:0000256" key="11">
    <source>
        <dbReference type="SAM" id="SignalP"/>
    </source>
</evidence>
<dbReference type="Pfam" id="PF07715">
    <property type="entry name" value="Plug"/>
    <property type="match status" value="1"/>
</dbReference>
<keyword evidence="2 8" id="KW-0813">Transport</keyword>
<keyword evidence="11" id="KW-0732">Signal</keyword>
<dbReference type="PATRIC" id="fig|907488.3.peg.129"/>
<evidence type="ECO:0000256" key="5">
    <source>
        <dbReference type="ARBA" id="ARBA00023077"/>
    </source>
</evidence>
<evidence type="ECO:0000256" key="1">
    <source>
        <dbReference type="ARBA" id="ARBA00004571"/>
    </source>
</evidence>
<organism evidence="14 15">
    <name type="scientific">Aggregatibacter actinomycetemcomitans serotype e str. SC1083</name>
    <dbReference type="NCBI Taxonomy" id="907488"/>
    <lineage>
        <taxon>Bacteria</taxon>
        <taxon>Pseudomonadati</taxon>
        <taxon>Pseudomonadota</taxon>
        <taxon>Gammaproteobacteria</taxon>
        <taxon>Pasteurellales</taxon>
        <taxon>Pasteurellaceae</taxon>
        <taxon>Aggregatibacter</taxon>
    </lineage>
</organism>
<dbReference type="GO" id="GO:0044718">
    <property type="term" value="P:siderophore transmembrane transport"/>
    <property type="evidence" value="ECO:0007669"/>
    <property type="project" value="TreeGrafter"/>
</dbReference>
<dbReference type="PROSITE" id="PS52016">
    <property type="entry name" value="TONB_DEPENDENT_REC_3"/>
    <property type="match status" value="1"/>
</dbReference>
<comment type="similarity">
    <text evidence="8 9">Belongs to the TonB-dependent receptor family.</text>
</comment>
<keyword evidence="5 9" id="KW-0798">TonB box</keyword>
<feature type="domain" description="TonB-dependent receptor plug" evidence="13">
    <location>
        <begin position="60"/>
        <end position="154"/>
    </location>
</feature>
<feature type="region of interest" description="Disordered" evidence="10">
    <location>
        <begin position="719"/>
        <end position="739"/>
    </location>
</feature>
<keyword evidence="3 8" id="KW-1134">Transmembrane beta strand</keyword>
<evidence type="ECO:0000256" key="2">
    <source>
        <dbReference type="ARBA" id="ARBA00022448"/>
    </source>
</evidence>
<protein>
    <submittedName>
        <fullName evidence="14">Heme utilization protein</fullName>
    </submittedName>
</protein>
<evidence type="ECO:0000256" key="8">
    <source>
        <dbReference type="PROSITE-ProRule" id="PRU01360"/>
    </source>
</evidence>
<dbReference type="Gene3D" id="2.40.170.20">
    <property type="entry name" value="TonB-dependent receptor, beta-barrel domain"/>
    <property type="match status" value="1"/>
</dbReference>
<gene>
    <name evidence="14" type="ORF">SC1083_0132</name>
</gene>
<accession>G4A5P7</accession>
<dbReference type="InterPro" id="IPR036942">
    <property type="entry name" value="Beta-barrel_TonB_sf"/>
</dbReference>
<comment type="caution">
    <text evidence="14">The sequence shown here is derived from an EMBL/GenBank/DDBJ whole genome shotgun (WGS) entry which is preliminary data.</text>
</comment>
<dbReference type="PANTHER" id="PTHR30069:SF50">
    <property type="entry name" value="TONB-DEPENDENT RECEPTOR HI_1217-RELATED"/>
    <property type="match status" value="1"/>
</dbReference>
<proteinExistence type="inferred from homology"/>
<evidence type="ECO:0000256" key="4">
    <source>
        <dbReference type="ARBA" id="ARBA00022692"/>
    </source>
</evidence>
<evidence type="ECO:0000259" key="12">
    <source>
        <dbReference type="Pfam" id="PF00593"/>
    </source>
</evidence>
<dbReference type="GO" id="GO:0015344">
    <property type="term" value="F:siderophore uptake transmembrane transporter activity"/>
    <property type="evidence" value="ECO:0007669"/>
    <property type="project" value="TreeGrafter"/>
</dbReference>
<dbReference type="InterPro" id="IPR012910">
    <property type="entry name" value="Plug_dom"/>
</dbReference>
<feature type="compositionally biased region" description="Polar residues" evidence="10">
    <location>
        <begin position="719"/>
        <end position="736"/>
    </location>
</feature>
<evidence type="ECO:0000256" key="10">
    <source>
        <dbReference type="SAM" id="MobiDB-lite"/>
    </source>
</evidence>
<dbReference type="InterPro" id="IPR037066">
    <property type="entry name" value="Plug_dom_sf"/>
</dbReference>
<dbReference type="Proteomes" id="UP000005508">
    <property type="component" value="Unassembled WGS sequence"/>
</dbReference>
<dbReference type="AlphaFoldDB" id="G4A5P7"/>
<evidence type="ECO:0000259" key="13">
    <source>
        <dbReference type="Pfam" id="PF07715"/>
    </source>
</evidence>
<evidence type="ECO:0000256" key="9">
    <source>
        <dbReference type="RuleBase" id="RU003357"/>
    </source>
</evidence>
<feature type="signal peptide" evidence="11">
    <location>
        <begin position="1"/>
        <end position="23"/>
    </location>
</feature>
<feature type="chain" id="PRO_5003460877" evidence="11">
    <location>
        <begin position="24"/>
        <end position="841"/>
    </location>
</feature>
<keyword evidence="6 8" id="KW-0472">Membrane</keyword>
<dbReference type="GO" id="GO:0009279">
    <property type="term" value="C:cell outer membrane"/>
    <property type="evidence" value="ECO:0007669"/>
    <property type="project" value="UniProtKB-SubCell"/>
</dbReference>
<evidence type="ECO:0000256" key="3">
    <source>
        <dbReference type="ARBA" id="ARBA00022452"/>
    </source>
</evidence>
<dbReference type="InterPro" id="IPR039426">
    <property type="entry name" value="TonB-dep_rcpt-like"/>
</dbReference>
<evidence type="ECO:0000313" key="14">
    <source>
        <dbReference type="EMBL" id="EGY35251.1"/>
    </source>
</evidence>
<dbReference type="InterPro" id="IPR000531">
    <property type="entry name" value="Beta-barrel_TonB"/>
</dbReference>
<sequence>MSKFIKLNLVTFCILNVLNVANAEEQLDQIDVVEKTIANEKKPFTEAKAKSTRENVFKSTETVDNVVRSIPGAFTQQDKGSGVLSLNIRGETGFGRANTMVDGVTQTFYSTSMDAGRAGGNSQFGAAIDPNFIAGIDLTKGNFSGTGGVNSLYGAANFRTLGVNDVIQGDKNYGFLTKGLTGDNETKYNYMAMGAARKWLDNGGYIGVLYGYSQREVSQNYKVGGGGERISDVGKGFLERKRNEFFRSHQLKFNSEKNEWERDFSIKNSAGKSTWEYPWNKKYNDPQKLKEYIAELGKIWNENEVPQWDLTPIDPSSLVQRSKSHLVKVEFSDDRHTLNLQYRTLDNHIGSRKIENRNYQLNYNFNNNGYLDLNVLLAHNVGKQKYPSGSRFGGWQVLKYLETKNTADIIDISNSYTFSLPKETDLKTTLGVNLFKNQYTKNRFPEELSPFYDGPSQKGGLYDFLGRFKGDKGILPQKSTILQPSGEQRFNTVYLDTSLTRDIFKLDYSVNFVKYKFNGEYTAYYNSPSDFKKAFGEDSEIYKKHCNPSCDLYEPVYKKGGKKSAVNHSVVLSAAPSDYFMPFISYARTHRMPNIQEMYFSQIGDSGVNTNLKPERADTYQIGFNTFKNNVFLDDDVLGLKAVFYRSRIKDYIHNVYGKWWNTQAGVPPSWVTTTGLSYTIQHRNYQKRVNKHGLELELNYDAGRFFTNLSYAYQKTNQPTNYSDASESPNNASKQDQIKQGYGLTKISTLPRDYGRLEIGSRWFDRKLTVGSAVRYYGKSKRATTEERYIDGTQPGNTADPHNIGKRVIKETETIDKQPLAVDFYVAYEPIENLVIRADI</sequence>
<keyword evidence="4 8" id="KW-0812">Transmembrane</keyword>
<comment type="subcellular location">
    <subcellularLocation>
        <location evidence="1 8">Cell outer membrane</location>
        <topology evidence="1 8">Multi-pass membrane protein</topology>
    </subcellularLocation>
</comment>
<evidence type="ECO:0000313" key="15">
    <source>
        <dbReference type="Proteomes" id="UP000005508"/>
    </source>
</evidence>